<sequence>MKKSRVLILVTNHSDFEKPNVDPTGLWLSELTHFYDVFDERGIDMDIISPKGGKIPIDSRSLSRFGLDAKTKKRYEDSKFMSLLENTKSLSDINWEDYDVLYFAGGHGAMWDFANDDDLHTLTKEMFEAGKIVSAVCHGVAALQNVKLSNGEYLLKGKKGTCFTYFDEGIAGVKKYVPYNLEKTLKERGMVYSKSCLPLGKHTVVDGKLITGQNPNSATETAQKTLEVLMKTV</sequence>
<evidence type="ECO:0000256" key="1">
    <source>
        <dbReference type="ARBA" id="ARBA00023016"/>
    </source>
</evidence>
<dbReference type="InterPro" id="IPR029062">
    <property type="entry name" value="Class_I_gatase-like"/>
</dbReference>
<dbReference type="SUPFAM" id="SSF52317">
    <property type="entry name" value="Class I glutamine amidotransferase-like"/>
    <property type="match status" value="1"/>
</dbReference>
<dbReference type="InterPro" id="IPR050325">
    <property type="entry name" value="Prot/Nucl_acid_deglycase"/>
</dbReference>
<dbReference type="CDD" id="cd03141">
    <property type="entry name" value="GATase1_Hsp31_like"/>
    <property type="match status" value="1"/>
</dbReference>
<dbReference type="Pfam" id="PF01965">
    <property type="entry name" value="DJ-1_PfpI"/>
    <property type="match status" value="1"/>
</dbReference>
<evidence type="ECO:0000259" key="4">
    <source>
        <dbReference type="Pfam" id="PF01965"/>
    </source>
</evidence>
<dbReference type="GO" id="GO:0019172">
    <property type="term" value="F:glyoxalase III activity"/>
    <property type="evidence" value="ECO:0007669"/>
    <property type="project" value="TreeGrafter"/>
</dbReference>
<dbReference type="GO" id="GO:0005737">
    <property type="term" value="C:cytoplasm"/>
    <property type="evidence" value="ECO:0007669"/>
    <property type="project" value="TreeGrafter"/>
</dbReference>
<keyword evidence="5" id="KW-0315">Glutamine amidotransferase</keyword>
<keyword evidence="2" id="KW-0456">Lyase</keyword>
<keyword evidence="1" id="KW-0346">Stress response</keyword>
<name>A0A267MKP8_9FIRM</name>
<dbReference type="PANTHER" id="PTHR48094">
    <property type="entry name" value="PROTEIN/NUCLEIC ACID DEGLYCASE DJ-1-RELATED"/>
    <property type="match status" value="1"/>
</dbReference>
<dbReference type="Proteomes" id="UP000216024">
    <property type="component" value="Unassembled WGS sequence"/>
</dbReference>
<dbReference type="EMBL" id="NIBG01000004">
    <property type="protein sequence ID" value="PAB60159.1"/>
    <property type="molecule type" value="Genomic_DNA"/>
</dbReference>
<proteinExistence type="inferred from homology"/>
<dbReference type="GO" id="GO:0019243">
    <property type="term" value="P:methylglyoxal catabolic process to D-lactate via S-lactoyl-glutathione"/>
    <property type="evidence" value="ECO:0007669"/>
    <property type="project" value="TreeGrafter"/>
</dbReference>
<evidence type="ECO:0000313" key="6">
    <source>
        <dbReference type="Proteomes" id="UP000216024"/>
    </source>
</evidence>
<evidence type="ECO:0000313" key="5">
    <source>
        <dbReference type="EMBL" id="PAB60159.1"/>
    </source>
</evidence>
<dbReference type="InterPro" id="IPR002818">
    <property type="entry name" value="DJ-1/PfpI"/>
</dbReference>
<accession>A0A267MKP8</accession>
<dbReference type="GO" id="GO:0016740">
    <property type="term" value="F:transferase activity"/>
    <property type="evidence" value="ECO:0007669"/>
    <property type="project" value="UniProtKB-KW"/>
</dbReference>
<reference evidence="5 6" key="1">
    <citation type="submission" date="2017-06" db="EMBL/GenBank/DDBJ databases">
        <title>Draft genome sequence of anaerobic fermentative bacterium Anaeromicrobium sediminis DY2726D isolated from West Pacific Ocean sediments.</title>
        <authorList>
            <person name="Zeng X."/>
        </authorList>
    </citation>
    <scope>NUCLEOTIDE SEQUENCE [LARGE SCALE GENOMIC DNA]</scope>
    <source>
        <strain evidence="5 6">DY2726D</strain>
    </source>
</reference>
<evidence type="ECO:0000256" key="2">
    <source>
        <dbReference type="ARBA" id="ARBA00023239"/>
    </source>
</evidence>
<dbReference type="OrthoDB" id="9800516at2"/>
<comment type="similarity">
    <text evidence="3">Belongs to the peptidase C56 family. HSP31-like subfamily.</text>
</comment>
<keyword evidence="5" id="KW-0808">Transferase</keyword>
<keyword evidence="6" id="KW-1185">Reference proteome</keyword>
<gene>
    <name evidence="5" type="ORF">CCE28_07250</name>
</gene>
<protein>
    <submittedName>
        <fullName evidence="5">Type 1 glutamine amidotransferase domain-containing protein</fullName>
    </submittedName>
</protein>
<organism evidence="5 6">
    <name type="scientific">Anaeromicrobium sediminis</name>
    <dbReference type="NCBI Taxonomy" id="1478221"/>
    <lineage>
        <taxon>Bacteria</taxon>
        <taxon>Bacillati</taxon>
        <taxon>Bacillota</taxon>
        <taxon>Clostridia</taxon>
        <taxon>Peptostreptococcales</taxon>
        <taxon>Thermotaleaceae</taxon>
        <taxon>Anaeromicrobium</taxon>
    </lineage>
</organism>
<feature type="domain" description="DJ-1/PfpI" evidence="4">
    <location>
        <begin position="29"/>
        <end position="227"/>
    </location>
</feature>
<dbReference type="RefSeq" id="WP_095132453.1">
    <property type="nucleotide sequence ID" value="NZ_NIBG01000004.1"/>
</dbReference>
<dbReference type="AlphaFoldDB" id="A0A267MKP8"/>
<evidence type="ECO:0000256" key="3">
    <source>
        <dbReference type="ARBA" id="ARBA00038493"/>
    </source>
</evidence>
<dbReference type="Gene3D" id="3.40.50.880">
    <property type="match status" value="1"/>
</dbReference>
<dbReference type="PANTHER" id="PTHR48094:SF11">
    <property type="entry name" value="GLUTATHIONE-INDEPENDENT GLYOXALASE HSP31-RELATED"/>
    <property type="match status" value="1"/>
</dbReference>
<comment type="caution">
    <text evidence="5">The sequence shown here is derived from an EMBL/GenBank/DDBJ whole genome shotgun (WGS) entry which is preliminary data.</text>
</comment>